<protein>
    <recommendedName>
        <fullName evidence="3">BTB domain-containing protein</fullName>
    </recommendedName>
</protein>
<organism evidence="1 2">
    <name type="scientific">Choiromyces venosus 120613-1</name>
    <dbReference type="NCBI Taxonomy" id="1336337"/>
    <lineage>
        <taxon>Eukaryota</taxon>
        <taxon>Fungi</taxon>
        <taxon>Dikarya</taxon>
        <taxon>Ascomycota</taxon>
        <taxon>Pezizomycotina</taxon>
        <taxon>Pezizomycetes</taxon>
        <taxon>Pezizales</taxon>
        <taxon>Tuberaceae</taxon>
        <taxon>Choiromyces</taxon>
    </lineage>
</organism>
<dbReference type="STRING" id="1336337.A0A3N4JFG9"/>
<dbReference type="EMBL" id="ML120409">
    <property type="protein sequence ID" value="RPA97015.1"/>
    <property type="molecule type" value="Genomic_DNA"/>
</dbReference>
<evidence type="ECO:0000313" key="1">
    <source>
        <dbReference type="EMBL" id="RPA97015.1"/>
    </source>
</evidence>
<name>A0A3N4JFG9_9PEZI</name>
<dbReference type="AlphaFoldDB" id="A0A3N4JFG9"/>
<accession>A0A3N4JFG9</accession>
<evidence type="ECO:0000313" key="2">
    <source>
        <dbReference type="Proteomes" id="UP000276215"/>
    </source>
</evidence>
<sequence length="240" mass="27223">MGNEGSKYRPEISSFLESEMIALQGTDSVKVYVHEGLWNAIYKDVENCWWSSLPSGTIKRFVEFLYQGDYTTPPPGPLSVITMYGQGNDSGAKEKQKEITQFPAPTKFKGYEGVLLSHAELFIIGHSQDIDILRDTSFLKLNRDLEEAEAKLPKPIFLENIVELFRYSYSQNFMSNSPAWGDLQEHLSKMWVEKIELLHEIPISSLFIGEGKLMKDLMSATTKSLVEMKKKQQAAEPESA</sequence>
<keyword evidence="2" id="KW-1185">Reference proteome</keyword>
<gene>
    <name evidence="1" type="ORF">L873DRAFT_1791295</name>
</gene>
<evidence type="ECO:0008006" key="3">
    <source>
        <dbReference type="Google" id="ProtNLM"/>
    </source>
</evidence>
<reference evidence="1 2" key="1">
    <citation type="journal article" date="2018" name="Nat. Ecol. Evol.">
        <title>Pezizomycetes genomes reveal the molecular basis of ectomycorrhizal truffle lifestyle.</title>
        <authorList>
            <person name="Murat C."/>
            <person name="Payen T."/>
            <person name="Noel B."/>
            <person name="Kuo A."/>
            <person name="Morin E."/>
            <person name="Chen J."/>
            <person name="Kohler A."/>
            <person name="Krizsan K."/>
            <person name="Balestrini R."/>
            <person name="Da Silva C."/>
            <person name="Montanini B."/>
            <person name="Hainaut M."/>
            <person name="Levati E."/>
            <person name="Barry K.W."/>
            <person name="Belfiori B."/>
            <person name="Cichocki N."/>
            <person name="Clum A."/>
            <person name="Dockter R.B."/>
            <person name="Fauchery L."/>
            <person name="Guy J."/>
            <person name="Iotti M."/>
            <person name="Le Tacon F."/>
            <person name="Lindquist E.A."/>
            <person name="Lipzen A."/>
            <person name="Malagnac F."/>
            <person name="Mello A."/>
            <person name="Molinier V."/>
            <person name="Miyauchi S."/>
            <person name="Poulain J."/>
            <person name="Riccioni C."/>
            <person name="Rubini A."/>
            <person name="Sitrit Y."/>
            <person name="Splivallo R."/>
            <person name="Traeger S."/>
            <person name="Wang M."/>
            <person name="Zifcakova L."/>
            <person name="Wipf D."/>
            <person name="Zambonelli A."/>
            <person name="Paolocci F."/>
            <person name="Nowrousian M."/>
            <person name="Ottonello S."/>
            <person name="Baldrian P."/>
            <person name="Spatafora J.W."/>
            <person name="Henrissat B."/>
            <person name="Nagy L.G."/>
            <person name="Aury J.M."/>
            <person name="Wincker P."/>
            <person name="Grigoriev I.V."/>
            <person name="Bonfante P."/>
            <person name="Martin F.M."/>
        </authorList>
    </citation>
    <scope>NUCLEOTIDE SEQUENCE [LARGE SCALE GENOMIC DNA]</scope>
    <source>
        <strain evidence="1 2">120613-1</strain>
    </source>
</reference>
<dbReference type="OrthoDB" id="9997739at2759"/>
<proteinExistence type="predicted"/>
<dbReference type="Proteomes" id="UP000276215">
    <property type="component" value="Unassembled WGS sequence"/>
</dbReference>